<dbReference type="Gene3D" id="2.180.10.10">
    <property type="entry name" value="RHS repeat-associated core"/>
    <property type="match status" value="1"/>
</dbReference>
<name>A0A7T2S9E6_DELAC</name>
<dbReference type="NCBIfam" id="TIGR03696">
    <property type="entry name" value="Rhs_assc_core"/>
    <property type="match status" value="1"/>
</dbReference>
<dbReference type="InterPro" id="IPR050708">
    <property type="entry name" value="T6SS_VgrG/RHS"/>
</dbReference>
<protein>
    <submittedName>
        <fullName evidence="2">RHS domain-containing protein</fullName>
    </submittedName>
</protein>
<evidence type="ECO:0000313" key="2">
    <source>
        <dbReference type="EMBL" id="QPS11369.1"/>
    </source>
</evidence>
<accession>A0A7T2S9E6</accession>
<dbReference type="Proteomes" id="UP000594778">
    <property type="component" value="Chromosome"/>
</dbReference>
<evidence type="ECO:0000313" key="3">
    <source>
        <dbReference type="Proteomes" id="UP000594778"/>
    </source>
</evidence>
<dbReference type="InterPro" id="IPR001826">
    <property type="entry name" value="RHS"/>
</dbReference>
<dbReference type="InterPro" id="IPR022385">
    <property type="entry name" value="Rhs_assc_core"/>
</dbReference>
<dbReference type="EMBL" id="CP065668">
    <property type="protein sequence ID" value="QPS11369.1"/>
    <property type="molecule type" value="Genomic_DNA"/>
</dbReference>
<feature type="domain" description="RHS protein conserved region" evidence="1">
    <location>
        <begin position="36"/>
        <end position="68"/>
    </location>
</feature>
<evidence type="ECO:0000259" key="1">
    <source>
        <dbReference type="Pfam" id="PF03527"/>
    </source>
</evidence>
<dbReference type="Pfam" id="PF03527">
    <property type="entry name" value="RHS"/>
    <property type="match status" value="1"/>
</dbReference>
<proteinExistence type="predicted"/>
<dbReference type="PANTHER" id="PTHR32305">
    <property type="match status" value="1"/>
</dbReference>
<gene>
    <name evidence="2" type="ORF">I6G66_00955</name>
</gene>
<dbReference type="AlphaFoldDB" id="A0A7T2S9E6"/>
<dbReference type="PANTHER" id="PTHR32305:SF15">
    <property type="entry name" value="PROTEIN RHSA-RELATED"/>
    <property type="match status" value="1"/>
</dbReference>
<sequence>MEHTKVLPLQRKLQSRLKGVVPQEAPPKALQNQTLHVHTDHLGTPRELTNAEGHIVWAASYRAWGATASIDHPAVLRTVRMGNTLTQHWVEQDQHSRPEQNLRFQGQYFDVETGLHYNRFRYYDPDVGRFVSQDPIGLVGGVNHYFYAPNPINWSDPYGLTGARSIQTGPNIPGGTVSGLSTGEGGEGITNEAVQRAMDRVPKKFRSPFHGDCAEPNGMSKAANLAGVKTDEELKNMNKGSQISAHRNDKKRKLMNPCSSCQYLLDEQGVGCSTRLLNGKP</sequence>
<reference evidence="2 3" key="1">
    <citation type="submission" date="2020-12" db="EMBL/GenBank/DDBJ databases">
        <title>FDA dAtabase for Regulatory Grade micrObial Sequences (FDA-ARGOS): Supporting development and validation of Infectious Disease Dx tests.</title>
        <authorList>
            <person name="Sproer C."/>
            <person name="Gronow S."/>
            <person name="Severitt S."/>
            <person name="Schroder I."/>
            <person name="Tallon L."/>
            <person name="Sadzewicz L."/>
            <person name="Zhao X."/>
            <person name="Boylan J."/>
            <person name="Ott S."/>
            <person name="Bowen H."/>
            <person name="Vavikolanu K."/>
            <person name="Mehta A."/>
            <person name="Aluvathingal J."/>
            <person name="Nadendla S."/>
            <person name="Lowell S."/>
            <person name="Myers T."/>
            <person name="Yan Y."/>
            <person name="Sichtig H."/>
        </authorList>
    </citation>
    <scope>NUCLEOTIDE SEQUENCE [LARGE SCALE GENOMIC DNA]</scope>
    <source>
        <strain evidence="2 3">FDAARGOS_909</strain>
    </source>
</reference>
<organism evidence="2 3">
    <name type="scientific">Delftia acidovorans</name>
    <name type="common">Pseudomonas acidovorans</name>
    <name type="synonym">Comamonas acidovorans</name>
    <dbReference type="NCBI Taxonomy" id="80866"/>
    <lineage>
        <taxon>Bacteria</taxon>
        <taxon>Pseudomonadati</taxon>
        <taxon>Pseudomonadota</taxon>
        <taxon>Betaproteobacteria</taxon>
        <taxon>Burkholderiales</taxon>
        <taxon>Comamonadaceae</taxon>
        <taxon>Delftia</taxon>
    </lineage>
</organism>